<accession>A0ABC8TTX4</accession>
<organism evidence="1 2">
    <name type="scientific">Ilex paraguariensis</name>
    <name type="common">yerba mate</name>
    <dbReference type="NCBI Taxonomy" id="185542"/>
    <lineage>
        <taxon>Eukaryota</taxon>
        <taxon>Viridiplantae</taxon>
        <taxon>Streptophyta</taxon>
        <taxon>Embryophyta</taxon>
        <taxon>Tracheophyta</taxon>
        <taxon>Spermatophyta</taxon>
        <taxon>Magnoliopsida</taxon>
        <taxon>eudicotyledons</taxon>
        <taxon>Gunneridae</taxon>
        <taxon>Pentapetalae</taxon>
        <taxon>asterids</taxon>
        <taxon>campanulids</taxon>
        <taxon>Aquifoliales</taxon>
        <taxon>Aquifoliaceae</taxon>
        <taxon>Ilex</taxon>
    </lineage>
</organism>
<evidence type="ECO:0000313" key="2">
    <source>
        <dbReference type="Proteomes" id="UP001642360"/>
    </source>
</evidence>
<evidence type="ECO:0000313" key="1">
    <source>
        <dbReference type="EMBL" id="CAK9172578.1"/>
    </source>
</evidence>
<gene>
    <name evidence="1" type="ORF">ILEXP_LOCUS42227</name>
</gene>
<keyword evidence="2" id="KW-1185">Reference proteome</keyword>
<name>A0ABC8TTX4_9AQUA</name>
<dbReference type="AlphaFoldDB" id="A0ABC8TTX4"/>
<dbReference type="Proteomes" id="UP001642360">
    <property type="component" value="Unassembled WGS sequence"/>
</dbReference>
<reference evidence="1 2" key="1">
    <citation type="submission" date="2024-02" db="EMBL/GenBank/DDBJ databases">
        <authorList>
            <person name="Vignale AGUSTIN F."/>
            <person name="Sosa J E."/>
            <person name="Modenutti C."/>
        </authorList>
    </citation>
    <scope>NUCLEOTIDE SEQUENCE [LARGE SCALE GENOMIC DNA]</scope>
</reference>
<dbReference type="EMBL" id="CAUOFW020006024">
    <property type="protein sequence ID" value="CAK9172578.1"/>
    <property type="molecule type" value="Genomic_DNA"/>
</dbReference>
<sequence length="144" mass="16416">MEDDIDLDLWTLCAKAEAFFKILELLNSHGSKIGAVPEKIDDMQNTVSSSVRRLMRLRSIHCNVKIIKAVGFMSQLFGYTGPITILGFSENQRAIMAEEARRLNLKEQIVDEVSPVQFLDRLAILHRSPPRHTSTSFWTATYTY</sequence>
<proteinExistence type="predicted"/>
<protein>
    <submittedName>
        <fullName evidence="1">Uncharacterized protein</fullName>
    </submittedName>
</protein>
<comment type="caution">
    <text evidence="1">The sequence shown here is derived from an EMBL/GenBank/DDBJ whole genome shotgun (WGS) entry which is preliminary data.</text>
</comment>